<gene>
    <name evidence="6" type="ORF">ACJMK2_038640</name>
</gene>
<feature type="signal peptide" evidence="4">
    <location>
        <begin position="1"/>
        <end position="20"/>
    </location>
</feature>
<reference evidence="6 7" key="1">
    <citation type="submission" date="2024-11" db="EMBL/GenBank/DDBJ databases">
        <title>Chromosome-level genome assembly of the freshwater bivalve Anodonta woodiana.</title>
        <authorList>
            <person name="Chen X."/>
        </authorList>
    </citation>
    <scope>NUCLEOTIDE SEQUENCE [LARGE SCALE GENOMIC DNA]</scope>
    <source>
        <strain evidence="6">MN2024</strain>
        <tissue evidence="6">Gills</tissue>
    </source>
</reference>
<feature type="non-terminal residue" evidence="6">
    <location>
        <position position="716"/>
    </location>
</feature>
<dbReference type="AlphaFoldDB" id="A0ABD3W9K9"/>
<evidence type="ECO:0000259" key="5">
    <source>
        <dbReference type="PROSITE" id="PS01180"/>
    </source>
</evidence>
<keyword evidence="1" id="KW-0677">Repeat</keyword>
<keyword evidence="2" id="KW-1015">Disulfide bond</keyword>
<organism evidence="6 7">
    <name type="scientific">Sinanodonta woodiana</name>
    <name type="common">Chinese pond mussel</name>
    <name type="synonym">Anodonta woodiana</name>
    <dbReference type="NCBI Taxonomy" id="1069815"/>
    <lineage>
        <taxon>Eukaryota</taxon>
        <taxon>Metazoa</taxon>
        <taxon>Spiralia</taxon>
        <taxon>Lophotrochozoa</taxon>
        <taxon>Mollusca</taxon>
        <taxon>Bivalvia</taxon>
        <taxon>Autobranchia</taxon>
        <taxon>Heteroconchia</taxon>
        <taxon>Palaeoheterodonta</taxon>
        <taxon>Unionida</taxon>
        <taxon>Unionoidea</taxon>
        <taxon>Unionidae</taxon>
        <taxon>Unioninae</taxon>
        <taxon>Sinanodonta</taxon>
    </lineage>
</organism>
<evidence type="ECO:0000313" key="6">
    <source>
        <dbReference type="EMBL" id="KAL3870591.1"/>
    </source>
</evidence>
<dbReference type="PANTHER" id="PTHR24251:SF37">
    <property type="entry name" value="CUB DOMAIN-CONTAINING PROTEIN"/>
    <property type="match status" value="1"/>
</dbReference>
<keyword evidence="4" id="KW-0732">Signal</keyword>
<feature type="domain" description="CUB" evidence="5">
    <location>
        <begin position="555"/>
        <end position="664"/>
    </location>
</feature>
<dbReference type="Gene3D" id="2.60.120.290">
    <property type="entry name" value="Spermadhesin, CUB domain"/>
    <property type="match status" value="1"/>
</dbReference>
<dbReference type="Proteomes" id="UP001634394">
    <property type="component" value="Unassembled WGS sequence"/>
</dbReference>
<feature type="chain" id="PRO_5044781755" description="CUB domain-containing protein" evidence="4">
    <location>
        <begin position="21"/>
        <end position="716"/>
    </location>
</feature>
<dbReference type="EMBL" id="JBJQND010000007">
    <property type="protein sequence ID" value="KAL3870591.1"/>
    <property type="molecule type" value="Genomic_DNA"/>
</dbReference>
<protein>
    <recommendedName>
        <fullName evidence="5">CUB domain-containing protein</fullName>
    </recommendedName>
</protein>
<evidence type="ECO:0000256" key="1">
    <source>
        <dbReference type="ARBA" id="ARBA00022737"/>
    </source>
</evidence>
<name>A0ABD3W9K9_SINWO</name>
<comment type="caution">
    <text evidence="3">Lacks conserved residue(s) required for the propagation of feature annotation.</text>
</comment>
<dbReference type="SMART" id="SM00042">
    <property type="entry name" value="CUB"/>
    <property type="match status" value="1"/>
</dbReference>
<comment type="caution">
    <text evidence="6">The sequence shown here is derived from an EMBL/GenBank/DDBJ whole genome shotgun (WGS) entry which is preliminary data.</text>
</comment>
<keyword evidence="7" id="KW-1185">Reference proteome</keyword>
<evidence type="ECO:0000256" key="4">
    <source>
        <dbReference type="SAM" id="SignalP"/>
    </source>
</evidence>
<proteinExistence type="predicted"/>
<evidence type="ECO:0000256" key="3">
    <source>
        <dbReference type="PROSITE-ProRule" id="PRU00059"/>
    </source>
</evidence>
<evidence type="ECO:0000313" key="7">
    <source>
        <dbReference type="Proteomes" id="UP001634394"/>
    </source>
</evidence>
<dbReference type="InterPro" id="IPR035914">
    <property type="entry name" value="Sperma_CUB_dom_sf"/>
</dbReference>
<dbReference type="SUPFAM" id="SSF49854">
    <property type="entry name" value="Spermadhesin, CUB domain"/>
    <property type="match status" value="2"/>
</dbReference>
<accession>A0ABD3W9K9</accession>
<sequence>MELVHLILFLLAISVQGIMAMYPCNKIITDNNGTVLPEEIPSNVTNCTFSFNVTSDNLMLVFSSLGSLFKGDSISIKAESKEITNITSGNDPVTVVSTSSITVVTFLRGLAKNGTFKLDFKNACEQDVHPSSEYLVSPRYLPQTKKTIVCKYNVMNQEGQTTLLEFTNFTLNSSSLTVNGTNVTAGNMQLPDDLLLPINTTITLSIPNTEKAVEGFSLILSSVSSDCSYRTFNMSNPFSYTKSSAAVCHLMIGGSKGTLLAAVNSWQTDISDQLLFRDGHSKEDSVLDTGSPVESGIIIVSSGSLMSVHLTFSSMSKERNVNISFTSQVYGGLVEAGDSIKYNSAESEGKDGVFQCIVDADKKISLTNFNMTNNGKVEVYQRNVITDTPLFTITNTSLPIPVFVTNQVMIVAKYSSSNYTFTANTGEARDSDQFSQHGLGSYQVVSSGQNDSYTYNLIILPMPNRDSYRGTLQLTRPTLCPGDKVTIFEGITTITDLKKLVEFTSNITWPFIPQYIFAADKGAWITTVLSKCDGRKTGDVVFTASYDVKTLDFLCGKSPSNPIGTVTSPYYPLRYPLNLNCKWTFQNETDSFLYITVAKLDITDGNSLKLTGNISEFSFPADKTLGRDLIFNKSKELMLSFSTESKNETFFIPGDGFTINYNYLDCGGSFNADFNASLGGAKNDCRWIVSLPNSTKDNNTYIINATLRVTTNYVPG</sequence>
<dbReference type="Pfam" id="PF00431">
    <property type="entry name" value="CUB"/>
    <property type="match status" value="1"/>
</dbReference>
<evidence type="ECO:0000256" key="2">
    <source>
        <dbReference type="ARBA" id="ARBA00023157"/>
    </source>
</evidence>
<dbReference type="PROSITE" id="PS01180">
    <property type="entry name" value="CUB"/>
    <property type="match status" value="1"/>
</dbReference>
<dbReference type="InterPro" id="IPR000859">
    <property type="entry name" value="CUB_dom"/>
</dbReference>
<dbReference type="PANTHER" id="PTHR24251">
    <property type="entry name" value="OVOCHYMASE-RELATED"/>
    <property type="match status" value="1"/>
</dbReference>